<gene>
    <name evidence="8" type="ORF">ACFSAH_05290</name>
</gene>
<dbReference type="Pfam" id="PF14322">
    <property type="entry name" value="SusD-like_3"/>
    <property type="match status" value="1"/>
</dbReference>
<evidence type="ECO:0000313" key="9">
    <source>
        <dbReference type="Proteomes" id="UP001597118"/>
    </source>
</evidence>
<dbReference type="Gene3D" id="1.25.40.390">
    <property type="match status" value="1"/>
</dbReference>
<evidence type="ECO:0000313" key="8">
    <source>
        <dbReference type="EMBL" id="MFD1629282.1"/>
    </source>
</evidence>
<dbReference type="EMBL" id="JBHUDG010000004">
    <property type="protein sequence ID" value="MFD1629282.1"/>
    <property type="molecule type" value="Genomic_DNA"/>
</dbReference>
<protein>
    <submittedName>
        <fullName evidence="8">RagB/SusD family nutrient uptake outer membrane protein</fullName>
    </submittedName>
</protein>
<keyword evidence="3" id="KW-0732">Signal</keyword>
<accession>A0ABW4IB82</accession>
<dbReference type="RefSeq" id="WP_379661662.1">
    <property type="nucleotide sequence ID" value="NZ_JBHUDG010000004.1"/>
</dbReference>
<dbReference type="InterPro" id="IPR033985">
    <property type="entry name" value="SusD-like_N"/>
</dbReference>
<evidence type="ECO:0000256" key="1">
    <source>
        <dbReference type="ARBA" id="ARBA00004442"/>
    </source>
</evidence>
<dbReference type="Proteomes" id="UP001597118">
    <property type="component" value="Unassembled WGS sequence"/>
</dbReference>
<dbReference type="PROSITE" id="PS51257">
    <property type="entry name" value="PROKAR_LIPOPROTEIN"/>
    <property type="match status" value="1"/>
</dbReference>
<dbReference type="SUPFAM" id="SSF48452">
    <property type="entry name" value="TPR-like"/>
    <property type="match status" value="1"/>
</dbReference>
<organism evidence="8 9">
    <name type="scientific">Pseudopedobacter beijingensis</name>
    <dbReference type="NCBI Taxonomy" id="1207056"/>
    <lineage>
        <taxon>Bacteria</taxon>
        <taxon>Pseudomonadati</taxon>
        <taxon>Bacteroidota</taxon>
        <taxon>Sphingobacteriia</taxon>
        <taxon>Sphingobacteriales</taxon>
        <taxon>Sphingobacteriaceae</taxon>
        <taxon>Pseudopedobacter</taxon>
    </lineage>
</organism>
<feature type="domain" description="SusD-like N-terminal" evidence="7">
    <location>
        <begin position="87"/>
        <end position="207"/>
    </location>
</feature>
<sequence>MKARIIRCFFISAIITLVSSCDMNEFPETSRTDKEYWKTEVDFKYAANQLYALLSPNFLDTRADDLFLNNYPDDISSGTRKIPAESSDWSNPFKVIFLANKIIENLPKNALGNIDRYVAEARFFRAYNYHMLVRKYGDMVWIDKTPVNINDPILYQARLPRETIIQNIYSDLDYAISKLPSYSSIDATEYGRISKSAAMALKARIALYEGTYLKFHNKGNPSDNLRIAYETAGLIIDSKEHKLFDVGQNSYKTLFEYEGEGKGNTENIFVKLYGTEENKQFSHNFPYRICVNHGLTRNFLNLYLKSDGMPFMDDPDSENTYNSYLNNRDPRLAQTVLKRLERNYTFGPFIPYQQSRTGFGIRKYVVVDKGDQPSTLDFPLIRYAEVLLIYAEAKYEFNQAISNDDLNKTINLLRTRARFNVALSNEFINQNGLNMREEIRRERSVELAVEGHRYDDLIRWKTAENLLPMQMLGAKFIAGEWGSASLGTISEKLTSKNLLIVQESNARFFDPNKDYLYPIPSNDISQSRSTIKQNANWN</sequence>
<proteinExistence type="inferred from homology"/>
<dbReference type="Pfam" id="PF07980">
    <property type="entry name" value="SusD_RagB"/>
    <property type="match status" value="1"/>
</dbReference>
<evidence type="ECO:0000256" key="4">
    <source>
        <dbReference type="ARBA" id="ARBA00023136"/>
    </source>
</evidence>
<evidence type="ECO:0000259" key="6">
    <source>
        <dbReference type="Pfam" id="PF07980"/>
    </source>
</evidence>
<keyword evidence="4" id="KW-0472">Membrane</keyword>
<comment type="subcellular location">
    <subcellularLocation>
        <location evidence="1">Cell outer membrane</location>
    </subcellularLocation>
</comment>
<feature type="domain" description="RagB/SusD" evidence="6">
    <location>
        <begin position="273"/>
        <end position="537"/>
    </location>
</feature>
<comment type="similarity">
    <text evidence="2">Belongs to the SusD family.</text>
</comment>
<dbReference type="InterPro" id="IPR012944">
    <property type="entry name" value="SusD_RagB_dom"/>
</dbReference>
<dbReference type="InterPro" id="IPR011990">
    <property type="entry name" value="TPR-like_helical_dom_sf"/>
</dbReference>
<reference evidence="9" key="1">
    <citation type="journal article" date="2019" name="Int. J. Syst. Evol. Microbiol.">
        <title>The Global Catalogue of Microorganisms (GCM) 10K type strain sequencing project: providing services to taxonomists for standard genome sequencing and annotation.</title>
        <authorList>
            <consortium name="The Broad Institute Genomics Platform"/>
            <consortium name="The Broad Institute Genome Sequencing Center for Infectious Disease"/>
            <person name="Wu L."/>
            <person name="Ma J."/>
        </authorList>
    </citation>
    <scope>NUCLEOTIDE SEQUENCE [LARGE SCALE GENOMIC DNA]</scope>
    <source>
        <strain evidence="9">CCUG 53762</strain>
    </source>
</reference>
<evidence type="ECO:0000259" key="7">
    <source>
        <dbReference type="Pfam" id="PF14322"/>
    </source>
</evidence>
<evidence type="ECO:0000256" key="3">
    <source>
        <dbReference type="ARBA" id="ARBA00022729"/>
    </source>
</evidence>
<name>A0ABW4IB82_9SPHI</name>
<keyword evidence="5" id="KW-0998">Cell outer membrane</keyword>
<keyword evidence="9" id="KW-1185">Reference proteome</keyword>
<evidence type="ECO:0000256" key="2">
    <source>
        <dbReference type="ARBA" id="ARBA00006275"/>
    </source>
</evidence>
<evidence type="ECO:0000256" key="5">
    <source>
        <dbReference type="ARBA" id="ARBA00023237"/>
    </source>
</evidence>
<comment type="caution">
    <text evidence="8">The sequence shown here is derived from an EMBL/GenBank/DDBJ whole genome shotgun (WGS) entry which is preliminary data.</text>
</comment>